<protein>
    <recommendedName>
        <fullName evidence="4">DUF3299 domain-containing protein</fullName>
    </recommendedName>
</protein>
<evidence type="ECO:0008006" key="4">
    <source>
        <dbReference type="Google" id="ProtNLM"/>
    </source>
</evidence>
<accession>A0ABS2GVL5</accession>
<feature type="chain" id="PRO_5045794820" description="DUF3299 domain-containing protein" evidence="1">
    <location>
        <begin position="23"/>
        <end position="145"/>
    </location>
</feature>
<feature type="signal peptide" evidence="1">
    <location>
        <begin position="1"/>
        <end position="22"/>
    </location>
</feature>
<name>A0ABS2GVL5_9BURK</name>
<dbReference type="RefSeq" id="WP_205050498.1">
    <property type="nucleotide sequence ID" value="NZ_JACJKX010000011.1"/>
</dbReference>
<evidence type="ECO:0000313" key="3">
    <source>
        <dbReference type="Proteomes" id="UP000777002"/>
    </source>
</evidence>
<comment type="caution">
    <text evidence="2">The sequence shown here is derived from an EMBL/GenBank/DDBJ whole genome shotgun (WGS) entry which is preliminary data.</text>
</comment>
<evidence type="ECO:0000313" key="2">
    <source>
        <dbReference type="EMBL" id="MBM6928908.1"/>
    </source>
</evidence>
<dbReference type="Proteomes" id="UP000777002">
    <property type="component" value="Unassembled WGS sequence"/>
</dbReference>
<keyword evidence="3" id="KW-1185">Reference proteome</keyword>
<reference evidence="2 3" key="1">
    <citation type="journal article" date="2021" name="Sci. Rep.">
        <title>The distribution of antibiotic resistance genes in chicken gut microbiota commensals.</title>
        <authorList>
            <person name="Juricova H."/>
            <person name="Matiasovicova J."/>
            <person name="Kubasova T."/>
            <person name="Cejkova D."/>
            <person name="Rychlik I."/>
        </authorList>
    </citation>
    <scope>NUCLEOTIDE SEQUENCE [LARGE SCALE GENOMIC DNA]</scope>
    <source>
        <strain evidence="2 3">An562</strain>
    </source>
</reference>
<sequence>MKRRVFLTASLLMLAPWVKAKAAASIGFDEMYEGNPILGLQFSEKLKSLAQKTVSVQGFMAPPLKPEANFLVMTREPVSLCPFCNSDQDWPDNIIVVYLSAKQEFVQPNRPIVVTGTLQLGSYTDEQTGFVSLVRLVEATFEVLK</sequence>
<keyword evidence="1" id="KW-0732">Signal</keyword>
<organism evidence="2 3">
    <name type="scientific">Parasutterella secunda</name>
    <dbReference type="NCBI Taxonomy" id="626947"/>
    <lineage>
        <taxon>Bacteria</taxon>
        <taxon>Pseudomonadati</taxon>
        <taxon>Pseudomonadota</taxon>
        <taxon>Betaproteobacteria</taxon>
        <taxon>Burkholderiales</taxon>
        <taxon>Sutterellaceae</taxon>
        <taxon>Parasutterella</taxon>
    </lineage>
</organism>
<gene>
    <name evidence="2" type="ORF">H5985_06465</name>
</gene>
<dbReference type="EMBL" id="JACJKX010000011">
    <property type="protein sequence ID" value="MBM6928908.1"/>
    <property type="molecule type" value="Genomic_DNA"/>
</dbReference>
<evidence type="ECO:0000256" key="1">
    <source>
        <dbReference type="SAM" id="SignalP"/>
    </source>
</evidence>
<proteinExistence type="predicted"/>